<dbReference type="GO" id="GO:0004556">
    <property type="term" value="F:alpha-amylase activity"/>
    <property type="evidence" value="ECO:0007669"/>
    <property type="project" value="UniProtKB-EC"/>
</dbReference>
<accession>A0AAV3YWI7</accession>
<feature type="domain" description="Alpha-amylase C-terminal" evidence="4">
    <location>
        <begin position="110"/>
        <end position="184"/>
    </location>
</feature>
<protein>
    <recommendedName>
        <fullName evidence="3">alpha-amylase</fullName>
        <ecNumber evidence="3">3.2.1.1</ecNumber>
    </recommendedName>
</protein>
<evidence type="ECO:0000259" key="4">
    <source>
        <dbReference type="SMART" id="SM00632"/>
    </source>
</evidence>
<comment type="catalytic activity">
    <reaction evidence="1">
        <text>Endohydrolysis of (1-&gt;4)-alpha-D-glucosidic linkages in polysaccharides containing three or more (1-&gt;4)-alpha-linked D-glucose units.</text>
        <dbReference type="EC" id="3.2.1.1"/>
    </reaction>
</comment>
<dbReference type="Gene3D" id="2.60.40.1180">
    <property type="entry name" value="Golgi alpha-mannosidase II"/>
    <property type="match status" value="1"/>
</dbReference>
<dbReference type="EC" id="3.2.1.1" evidence="3"/>
<evidence type="ECO:0000256" key="2">
    <source>
        <dbReference type="ARBA" id="ARBA00008061"/>
    </source>
</evidence>
<dbReference type="EMBL" id="BLXT01001596">
    <property type="protein sequence ID" value="GFN86740.1"/>
    <property type="molecule type" value="Genomic_DNA"/>
</dbReference>
<reference evidence="5 6" key="1">
    <citation type="journal article" date="2021" name="Elife">
        <title>Chloroplast acquisition without the gene transfer in kleptoplastic sea slugs, Plakobranchus ocellatus.</title>
        <authorList>
            <person name="Maeda T."/>
            <person name="Takahashi S."/>
            <person name="Yoshida T."/>
            <person name="Shimamura S."/>
            <person name="Takaki Y."/>
            <person name="Nagai Y."/>
            <person name="Toyoda A."/>
            <person name="Suzuki Y."/>
            <person name="Arimoto A."/>
            <person name="Ishii H."/>
            <person name="Satoh N."/>
            <person name="Nishiyama T."/>
            <person name="Hasebe M."/>
            <person name="Maruyama T."/>
            <person name="Minagawa J."/>
            <person name="Obokata J."/>
            <person name="Shigenobu S."/>
        </authorList>
    </citation>
    <scope>NUCLEOTIDE SEQUENCE [LARGE SCALE GENOMIC DNA]</scope>
</reference>
<dbReference type="SMART" id="SM00632">
    <property type="entry name" value="Aamy_C"/>
    <property type="match status" value="1"/>
</dbReference>
<dbReference type="Proteomes" id="UP000735302">
    <property type="component" value="Unassembled WGS sequence"/>
</dbReference>
<comment type="caution">
    <text evidence="5">The sequence shown here is derived from an EMBL/GenBank/DDBJ whole genome shotgun (WGS) entry which is preliminary data.</text>
</comment>
<evidence type="ECO:0000256" key="3">
    <source>
        <dbReference type="ARBA" id="ARBA00012595"/>
    </source>
</evidence>
<dbReference type="InterPro" id="IPR013780">
    <property type="entry name" value="Glyco_hydro_b"/>
</dbReference>
<proteinExistence type="inferred from homology"/>
<evidence type="ECO:0000313" key="6">
    <source>
        <dbReference type="Proteomes" id="UP000735302"/>
    </source>
</evidence>
<dbReference type="InterPro" id="IPR031319">
    <property type="entry name" value="A-amylase_C"/>
</dbReference>
<dbReference type="GO" id="GO:0043169">
    <property type="term" value="F:cation binding"/>
    <property type="evidence" value="ECO:0007669"/>
    <property type="project" value="InterPro"/>
</dbReference>
<sequence length="184" mass="20508">MSPPDQAFVYVDNHDTQRNGGVLTYKDGDRYKRAQAFTLAFNYGFTRVMSSYYFDQRDAGPPHNPDLSTKNVTINPDGSCGNGWVCEHRWKPVGNMAKFRTAVASVTEISNWNTDNNVLSFNRGDRGFFAMGKNSFQVQRQTGMLPGQYCDLISDCKIKVDVDRSGNANISPADSKDPFVAIIA</sequence>
<comment type="similarity">
    <text evidence="2">Belongs to the glycosyl hydrolase 13 family.</text>
</comment>
<dbReference type="PANTHER" id="PTHR43447">
    <property type="entry name" value="ALPHA-AMYLASE"/>
    <property type="match status" value="1"/>
</dbReference>
<dbReference type="InterPro" id="IPR017853">
    <property type="entry name" value="GH"/>
</dbReference>
<dbReference type="GO" id="GO:0005975">
    <property type="term" value="P:carbohydrate metabolic process"/>
    <property type="evidence" value="ECO:0007669"/>
    <property type="project" value="InterPro"/>
</dbReference>
<gene>
    <name evidence="5" type="ORF">PoB_001324600</name>
</gene>
<organism evidence="5 6">
    <name type="scientific">Plakobranchus ocellatus</name>
    <dbReference type="NCBI Taxonomy" id="259542"/>
    <lineage>
        <taxon>Eukaryota</taxon>
        <taxon>Metazoa</taxon>
        <taxon>Spiralia</taxon>
        <taxon>Lophotrochozoa</taxon>
        <taxon>Mollusca</taxon>
        <taxon>Gastropoda</taxon>
        <taxon>Heterobranchia</taxon>
        <taxon>Euthyneura</taxon>
        <taxon>Panpulmonata</taxon>
        <taxon>Sacoglossa</taxon>
        <taxon>Placobranchoidea</taxon>
        <taxon>Plakobranchidae</taxon>
        <taxon>Plakobranchus</taxon>
    </lineage>
</organism>
<dbReference type="InterPro" id="IPR006048">
    <property type="entry name" value="A-amylase/branching_C"/>
</dbReference>
<keyword evidence="6" id="KW-1185">Reference proteome</keyword>
<dbReference type="Pfam" id="PF02806">
    <property type="entry name" value="Alpha-amylase_C"/>
    <property type="match status" value="1"/>
</dbReference>
<evidence type="ECO:0000256" key="1">
    <source>
        <dbReference type="ARBA" id="ARBA00000548"/>
    </source>
</evidence>
<dbReference type="AlphaFoldDB" id="A0AAV3YWI7"/>
<dbReference type="SUPFAM" id="SSF51011">
    <property type="entry name" value="Glycosyl hydrolase domain"/>
    <property type="match status" value="1"/>
</dbReference>
<dbReference type="Gene3D" id="3.20.20.80">
    <property type="entry name" value="Glycosidases"/>
    <property type="match status" value="1"/>
</dbReference>
<evidence type="ECO:0000313" key="5">
    <source>
        <dbReference type="EMBL" id="GFN86740.1"/>
    </source>
</evidence>
<dbReference type="SUPFAM" id="SSF51445">
    <property type="entry name" value="(Trans)glycosidases"/>
    <property type="match status" value="1"/>
</dbReference>
<name>A0AAV3YWI7_9GAST</name>